<name>B7IH73_THEAB</name>
<keyword evidence="2" id="KW-0813">Transport</keyword>
<dbReference type="OrthoDB" id="9776324at2"/>
<evidence type="ECO:0000256" key="6">
    <source>
        <dbReference type="ARBA" id="ARBA00023136"/>
    </source>
</evidence>
<dbReference type="GO" id="GO:0005886">
    <property type="term" value="C:plasma membrane"/>
    <property type="evidence" value="ECO:0007669"/>
    <property type="project" value="UniProtKB-SubCell"/>
</dbReference>
<dbReference type="EMBL" id="CP001185">
    <property type="protein sequence ID" value="ACJ75437.1"/>
    <property type="molecule type" value="Genomic_DNA"/>
</dbReference>
<evidence type="ECO:0000256" key="4">
    <source>
        <dbReference type="ARBA" id="ARBA00022692"/>
    </source>
</evidence>
<evidence type="ECO:0000256" key="5">
    <source>
        <dbReference type="ARBA" id="ARBA00022989"/>
    </source>
</evidence>
<feature type="transmembrane region" description="Helical" evidence="7">
    <location>
        <begin position="50"/>
        <end position="73"/>
    </location>
</feature>
<evidence type="ECO:0000313" key="8">
    <source>
        <dbReference type="EMBL" id="ACJ75437.1"/>
    </source>
</evidence>
<accession>B7IH73</accession>
<dbReference type="NCBIfam" id="TIGR00797">
    <property type="entry name" value="matE"/>
    <property type="match status" value="1"/>
</dbReference>
<keyword evidence="5 7" id="KW-1133">Transmembrane helix</keyword>
<feature type="transmembrane region" description="Helical" evidence="7">
    <location>
        <begin position="233"/>
        <end position="257"/>
    </location>
</feature>
<organism evidence="8 9">
    <name type="scientific">Thermosipho africanus (strain TCF52B)</name>
    <dbReference type="NCBI Taxonomy" id="484019"/>
    <lineage>
        <taxon>Bacteria</taxon>
        <taxon>Thermotogati</taxon>
        <taxon>Thermotogota</taxon>
        <taxon>Thermotogae</taxon>
        <taxon>Thermotogales</taxon>
        <taxon>Fervidobacteriaceae</taxon>
        <taxon>Thermosipho</taxon>
    </lineage>
</organism>
<feature type="transmembrane region" description="Helical" evidence="7">
    <location>
        <begin position="277"/>
        <end position="298"/>
    </location>
</feature>
<feature type="transmembrane region" description="Helical" evidence="7">
    <location>
        <begin position="125"/>
        <end position="146"/>
    </location>
</feature>
<keyword evidence="4 7" id="KW-0812">Transmembrane</keyword>
<dbReference type="PANTHER" id="PTHR42925:SF2">
    <property type="entry name" value="NA+ DRIVEN MULTIDRUG EFFLUX PUMP"/>
    <property type="match status" value="1"/>
</dbReference>
<feature type="transmembrane region" description="Helical" evidence="7">
    <location>
        <begin position="384"/>
        <end position="406"/>
    </location>
</feature>
<dbReference type="KEGG" id="taf:THA_978"/>
<evidence type="ECO:0000256" key="1">
    <source>
        <dbReference type="ARBA" id="ARBA00004651"/>
    </source>
</evidence>
<evidence type="ECO:0000256" key="3">
    <source>
        <dbReference type="ARBA" id="ARBA00022475"/>
    </source>
</evidence>
<sequence length="445" mass="49444">MGIYKKIFAIALPIALQQFLSTGVNFVDNLMIGKLGEVAIASVGLSNQFFFLYNLILFGLISGGSIFFSQFWGKKDLDGIAKSSAVTSATALLFSAVFFTLSFFFPQTVMRFFSPDPLVISEGIIYLKIISFSFPIFALSMVFSFVLRSVEKAHIPMYVTIVELSTNVFLNYSLIFGKFGFPKLGILGAAIATLIARIVGLVSLILIIKVKNLPGFFTLKHIEMIDKKFLKNFFHYTLPTIANEFAWSFGMTMYSVIYAHMSTQTIAARNIMGTIEGFAYSFTFSIASAASVIVGNYLGASRFEEAFDVSKKVIKLSQIVAIISGTLTVILSYYIVNFFDVSDEVKMLVRVTITISMAFIPIKVFNGLNIVGFLRAGGDTRYSFMVEAGTLWLLGVPFAAFSGLVLKFSLPIVYLFTMSDEIAKAIILYSRYHSRKWVKNVVEKL</sequence>
<reference evidence="8 9" key="1">
    <citation type="journal article" date="2009" name="J. Bacteriol.">
        <title>The genome of Thermosipho africanus TCF52B: lateral genetic connections to the Firmicutes and Archaea.</title>
        <authorList>
            <person name="Nesboe C.L."/>
            <person name="Bapteste E."/>
            <person name="Curtis B."/>
            <person name="Dahle H."/>
            <person name="Lopez P."/>
            <person name="Macleod D."/>
            <person name="Dlutek M."/>
            <person name="Bowman S."/>
            <person name="Zhaxybayeva O."/>
            <person name="Birkeland N.-K."/>
            <person name="Doolittle W.F."/>
        </authorList>
    </citation>
    <scope>NUCLEOTIDE SEQUENCE [LARGE SCALE GENOMIC DNA]</scope>
    <source>
        <strain evidence="8 9">TCF52B</strain>
    </source>
</reference>
<dbReference type="RefSeq" id="WP_012579911.1">
    <property type="nucleotide sequence ID" value="NC_011653.1"/>
</dbReference>
<dbReference type="InterPro" id="IPR048279">
    <property type="entry name" value="MdtK-like"/>
</dbReference>
<feature type="transmembrane region" description="Helical" evidence="7">
    <location>
        <begin position="185"/>
        <end position="208"/>
    </location>
</feature>
<evidence type="ECO:0000256" key="2">
    <source>
        <dbReference type="ARBA" id="ARBA00022448"/>
    </source>
</evidence>
<feature type="transmembrane region" description="Helical" evidence="7">
    <location>
        <begin position="348"/>
        <end position="372"/>
    </location>
</feature>
<dbReference type="PIRSF" id="PIRSF006603">
    <property type="entry name" value="DinF"/>
    <property type="match status" value="1"/>
</dbReference>
<dbReference type="GO" id="GO:0042910">
    <property type="term" value="F:xenobiotic transmembrane transporter activity"/>
    <property type="evidence" value="ECO:0007669"/>
    <property type="project" value="InterPro"/>
</dbReference>
<keyword evidence="6 7" id="KW-0472">Membrane</keyword>
<proteinExistence type="predicted"/>
<evidence type="ECO:0000256" key="7">
    <source>
        <dbReference type="SAM" id="Phobius"/>
    </source>
</evidence>
<evidence type="ECO:0000313" key="9">
    <source>
        <dbReference type="Proteomes" id="UP000002453"/>
    </source>
</evidence>
<dbReference type="InterPro" id="IPR047135">
    <property type="entry name" value="YsiQ"/>
</dbReference>
<dbReference type="HOGENOM" id="CLU_012893_5_1_0"/>
<dbReference type="CDD" id="cd13134">
    <property type="entry name" value="MATE_like_8"/>
    <property type="match status" value="1"/>
</dbReference>
<dbReference type="InterPro" id="IPR002528">
    <property type="entry name" value="MATE_fam"/>
</dbReference>
<dbReference type="PANTHER" id="PTHR42925">
    <property type="entry name" value="MULTIDRUG AND TOXIN EFFLUX PROTEIN MATE FAMILY"/>
    <property type="match status" value="1"/>
</dbReference>
<gene>
    <name evidence="8" type="ordered locus">THA_978</name>
</gene>
<dbReference type="GO" id="GO:0015297">
    <property type="term" value="F:antiporter activity"/>
    <property type="evidence" value="ECO:0007669"/>
    <property type="project" value="InterPro"/>
</dbReference>
<dbReference type="AlphaFoldDB" id="B7IH73"/>
<dbReference type="Proteomes" id="UP000002453">
    <property type="component" value="Chromosome"/>
</dbReference>
<keyword evidence="3" id="KW-1003">Cell membrane</keyword>
<comment type="subcellular location">
    <subcellularLocation>
        <location evidence="1">Cell membrane</location>
        <topology evidence="1">Multi-pass membrane protein</topology>
    </subcellularLocation>
</comment>
<feature type="transmembrane region" description="Helical" evidence="7">
    <location>
        <begin position="319"/>
        <end position="336"/>
    </location>
</feature>
<dbReference type="eggNOG" id="COG0534">
    <property type="taxonomic scope" value="Bacteria"/>
</dbReference>
<dbReference type="STRING" id="484019.THA_978"/>
<dbReference type="Pfam" id="PF01554">
    <property type="entry name" value="MatE"/>
    <property type="match status" value="2"/>
</dbReference>
<keyword evidence="9" id="KW-1185">Reference proteome</keyword>
<feature type="transmembrane region" description="Helical" evidence="7">
    <location>
        <begin position="85"/>
        <end position="105"/>
    </location>
</feature>
<protein>
    <submittedName>
        <fullName evidence="8">Na+ driven multidrug efflux pump</fullName>
    </submittedName>
</protein>
<feature type="transmembrane region" description="Helical" evidence="7">
    <location>
        <begin position="158"/>
        <end position="179"/>
    </location>
</feature>